<dbReference type="Pfam" id="PF01575">
    <property type="entry name" value="MaoC_dehydratas"/>
    <property type="match status" value="1"/>
</dbReference>
<evidence type="ECO:0000259" key="1">
    <source>
        <dbReference type="Pfam" id="PF01575"/>
    </source>
</evidence>
<protein>
    <recommendedName>
        <fullName evidence="1">MaoC-like domain-containing protein</fullName>
    </recommendedName>
</protein>
<dbReference type="InterPro" id="IPR052342">
    <property type="entry name" value="MCH/BMMD"/>
</dbReference>
<proteinExistence type="predicted"/>
<dbReference type="EMBL" id="UINC01066345">
    <property type="protein sequence ID" value="SVB96962.1"/>
    <property type="molecule type" value="Genomic_DNA"/>
</dbReference>
<sequence>MDAATTPEPVDGATGRWFEELPVGLVVRHALTRTVTEADNTLFCALTHNPQPLHLDATFAAATEFGERLVNSLFTLGLVVGVSVGDTTLGTTVANLGFEESAFPVPVLLGDTLRFETEVVAVRASGSRPDAGIVTFEHRAHNQRDELVCRTRRNALMRRRP</sequence>
<dbReference type="CDD" id="cd03451">
    <property type="entry name" value="FkbR2"/>
    <property type="match status" value="1"/>
</dbReference>
<dbReference type="Gene3D" id="3.10.129.10">
    <property type="entry name" value="Hotdog Thioesterase"/>
    <property type="match status" value="1"/>
</dbReference>
<accession>A0A382ICF0</accession>
<dbReference type="PANTHER" id="PTHR43664">
    <property type="entry name" value="MONOAMINE OXIDASE-RELATED"/>
    <property type="match status" value="1"/>
</dbReference>
<dbReference type="InterPro" id="IPR002539">
    <property type="entry name" value="MaoC-like_dom"/>
</dbReference>
<gene>
    <name evidence="2" type="ORF">METZ01_LOCUS249816</name>
</gene>
<dbReference type="SUPFAM" id="SSF54637">
    <property type="entry name" value="Thioesterase/thiol ester dehydrase-isomerase"/>
    <property type="match status" value="1"/>
</dbReference>
<reference evidence="2" key="1">
    <citation type="submission" date="2018-05" db="EMBL/GenBank/DDBJ databases">
        <authorList>
            <person name="Lanie J.A."/>
            <person name="Ng W.-L."/>
            <person name="Kazmierczak K.M."/>
            <person name="Andrzejewski T.M."/>
            <person name="Davidsen T.M."/>
            <person name="Wayne K.J."/>
            <person name="Tettelin H."/>
            <person name="Glass J.I."/>
            <person name="Rusch D."/>
            <person name="Podicherti R."/>
            <person name="Tsui H.-C.T."/>
            <person name="Winkler M.E."/>
        </authorList>
    </citation>
    <scope>NUCLEOTIDE SEQUENCE</scope>
</reference>
<dbReference type="PANTHER" id="PTHR43664:SF1">
    <property type="entry name" value="BETA-METHYLMALYL-COA DEHYDRATASE"/>
    <property type="match status" value="1"/>
</dbReference>
<dbReference type="InterPro" id="IPR029069">
    <property type="entry name" value="HotDog_dom_sf"/>
</dbReference>
<dbReference type="AlphaFoldDB" id="A0A382ICF0"/>
<name>A0A382ICF0_9ZZZZ</name>
<evidence type="ECO:0000313" key="2">
    <source>
        <dbReference type="EMBL" id="SVB96962.1"/>
    </source>
</evidence>
<organism evidence="2">
    <name type="scientific">marine metagenome</name>
    <dbReference type="NCBI Taxonomy" id="408172"/>
    <lineage>
        <taxon>unclassified sequences</taxon>
        <taxon>metagenomes</taxon>
        <taxon>ecological metagenomes</taxon>
    </lineage>
</organism>
<feature type="domain" description="MaoC-like" evidence="1">
    <location>
        <begin position="25"/>
        <end position="132"/>
    </location>
</feature>